<dbReference type="Pfam" id="PF00486">
    <property type="entry name" value="Trans_reg_C"/>
    <property type="match status" value="1"/>
</dbReference>
<dbReference type="Gene3D" id="1.10.10.10">
    <property type="entry name" value="Winged helix-like DNA-binding domain superfamily/Winged helix DNA-binding domain"/>
    <property type="match status" value="1"/>
</dbReference>
<dbReference type="eggNOG" id="COG0745">
    <property type="taxonomic scope" value="Bacteria"/>
</dbReference>
<evidence type="ECO:0000256" key="3">
    <source>
        <dbReference type="ARBA" id="ARBA00023015"/>
    </source>
</evidence>
<dbReference type="AlphaFoldDB" id="F4LJV7"/>
<evidence type="ECO:0000313" key="11">
    <source>
        <dbReference type="Proteomes" id="UP000006546"/>
    </source>
</evidence>
<evidence type="ECO:0000256" key="1">
    <source>
        <dbReference type="ARBA" id="ARBA00022553"/>
    </source>
</evidence>
<feature type="domain" description="Response regulatory" evidence="8">
    <location>
        <begin position="4"/>
        <end position="117"/>
    </location>
</feature>
<keyword evidence="1 6" id="KW-0597">Phosphoprotein</keyword>
<organism evidence="10 11">
    <name type="scientific">Treponema brennaborense (strain DSM 12168 / CIP 105900 / DD5/3)</name>
    <dbReference type="NCBI Taxonomy" id="906968"/>
    <lineage>
        <taxon>Bacteria</taxon>
        <taxon>Pseudomonadati</taxon>
        <taxon>Spirochaetota</taxon>
        <taxon>Spirochaetia</taxon>
        <taxon>Spirochaetales</taxon>
        <taxon>Treponemataceae</taxon>
        <taxon>Treponema</taxon>
    </lineage>
</organism>
<dbReference type="Gene3D" id="6.10.250.690">
    <property type="match status" value="1"/>
</dbReference>
<dbReference type="CDD" id="cd17574">
    <property type="entry name" value="REC_OmpR"/>
    <property type="match status" value="1"/>
</dbReference>
<keyword evidence="4 7" id="KW-0238">DNA-binding</keyword>
<reference evidence="11" key="1">
    <citation type="submission" date="2011-04" db="EMBL/GenBank/DDBJ databases">
        <title>The complete genome of Treponema brennaborense DSM 12168.</title>
        <authorList>
            <person name="Lucas S."/>
            <person name="Han J."/>
            <person name="Lapidus A."/>
            <person name="Bruce D."/>
            <person name="Goodwin L."/>
            <person name="Pitluck S."/>
            <person name="Peters L."/>
            <person name="Kyrpides N."/>
            <person name="Mavromatis K."/>
            <person name="Ivanova N."/>
            <person name="Mikhailova N."/>
            <person name="Pagani I."/>
            <person name="Teshima H."/>
            <person name="Detter J.C."/>
            <person name="Tapia R."/>
            <person name="Han C."/>
            <person name="Land M."/>
            <person name="Hauser L."/>
            <person name="Markowitz V."/>
            <person name="Cheng J.-F."/>
            <person name="Hugenholtz P."/>
            <person name="Woyke T."/>
            <person name="Wu D."/>
            <person name="Gronow S."/>
            <person name="Wellnitz S."/>
            <person name="Brambilla E."/>
            <person name="Klenk H.-P."/>
            <person name="Eisen J.A."/>
        </authorList>
    </citation>
    <scope>NUCLEOTIDE SEQUENCE [LARGE SCALE GENOMIC DNA]</scope>
    <source>
        <strain evidence="11">DSM 12168 / CIP 105900 / DD5/3</strain>
    </source>
</reference>
<name>F4LJV7_TREBD</name>
<dbReference type="InterPro" id="IPR036388">
    <property type="entry name" value="WH-like_DNA-bd_sf"/>
</dbReference>
<feature type="DNA-binding region" description="OmpR/PhoB-type" evidence="7">
    <location>
        <begin position="132"/>
        <end position="230"/>
    </location>
</feature>
<dbReference type="CDD" id="cd00383">
    <property type="entry name" value="trans_reg_C"/>
    <property type="match status" value="1"/>
</dbReference>
<evidence type="ECO:0000313" key="10">
    <source>
        <dbReference type="EMBL" id="AEE16437.1"/>
    </source>
</evidence>
<keyword evidence="11" id="KW-1185">Reference proteome</keyword>
<keyword evidence="2" id="KW-0902">Two-component regulatory system</keyword>
<dbReference type="Gene3D" id="3.40.50.2300">
    <property type="match status" value="1"/>
</dbReference>
<accession>F4LJV7</accession>
<dbReference type="PROSITE" id="PS51755">
    <property type="entry name" value="OMPR_PHOB"/>
    <property type="match status" value="1"/>
</dbReference>
<protein>
    <submittedName>
        <fullName evidence="10">Two component transcriptional regulator, winged helix family</fullName>
    </submittedName>
</protein>
<dbReference type="PANTHER" id="PTHR48111">
    <property type="entry name" value="REGULATOR OF RPOS"/>
    <property type="match status" value="1"/>
</dbReference>
<dbReference type="HOGENOM" id="CLU_000445_30_4_12"/>
<dbReference type="GO" id="GO:0000976">
    <property type="term" value="F:transcription cis-regulatory region binding"/>
    <property type="evidence" value="ECO:0007669"/>
    <property type="project" value="TreeGrafter"/>
</dbReference>
<dbReference type="GO" id="GO:0000156">
    <property type="term" value="F:phosphorelay response regulator activity"/>
    <property type="evidence" value="ECO:0007669"/>
    <property type="project" value="TreeGrafter"/>
</dbReference>
<evidence type="ECO:0000256" key="4">
    <source>
        <dbReference type="ARBA" id="ARBA00023125"/>
    </source>
</evidence>
<dbReference type="SMART" id="SM00448">
    <property type="entry name" value="REC"/>
    <property type="match status" value="1"/>
</dbReference>
<dbReference type="STRING" id="906968.Trebr_1002"/>
<dbReference type="PANTHER" id="PTHR48111:SF1">
    <property type="entry name" value="TWO-COMPONENT RESPONSE REGULATOR ORR33"/>
    <property type="match status" value="1"/>
</dbReference>
<feature type="modified residue" description="4-aspartylphosphate" evidence="6">
    <location>
        <position position="53"/>
    </location>
</feature>
<gene>
    <name evidence="10" type="ordered locus">Trebr_1002</name>
</gene>
<dbReference type="SUPFAM" id="SSF52172">
    <property type="entry name" value="CheY-like"/>
    <property type="match status" value="1"/>
</dbReference>
<evidence type="ECO:0000259" key="8">
    <source>
        <dbReference type="PROSITE" id="PS50110"/>
    </source>
</evidence>
<dbReference type="InterPro" id="IPR016032">
    <property type="entry name" value="Sig_transdc_resp-reg_C-effctor"/>
</dbReference>
<dbReference type="Pfam" id="PF00072">
    <property type="entry name" value="Response_reg"/>
    <property type="match status" value="1"/>
</dbReference>
<evidence type="ECO:0000256" key="2">
    <source>
        <dbReference type="ARBA" id="ARBA00023012"/>
    </source>
</evidence>
<dbReference type="PROSITE" id="PS50110">
    <property type="entry name" value="RESPONSE_REGULATORY"/>
    <property type="match status" value="1"/>
</dbReference>
<dbReference type="SUPFAM" id="SSF46894">
    <property type="entry name" value="C-terminal effector domain of the bipartite response regulators"/>
    <property type="match status" value="1"/>
</dbReference>
<dbReference type="SMART" id="SM00862">
    <property type="entry name" value="Trans_reg_C"/>
    <property type="match status" value="1"/>
</dbReference>
<evidence type="ECO:0000256" key="5">
    <source>
        <dbReference type="ARBA" id="ARBA00023163"/>
    </source>
</evidence>
<dbReference type="EMBL" id="CP002696">
    <property type="protein sequence ID" value="AEE16437.1"/>
    <property type="molecule type" value="Genomic_DNA"/>
</dbReference>
<sequence length="238" mass="26068">MKARILVIEDVSELAELVALYLGKEGMEAVTVESAEAAFDALETFSPDLVLLDLNLPGMDGFEFLHKFRKTHSTPVLIVSARDADEDIISGLGGGADEYITKPFSPRVLVARVRAMIRRVQDATSESAAASEQVFCFGDFTLHLSSCVLTRSGERIPLSAKEYAILSFLVKNAGRPLTPAVIYDEVWKNAYGDLSAVAVYIQRLRKKIEADPADPRFIETVFGMGYRFTAGSGTEHTV</sequence>
<keyword evidence="3" id="KW-0805">Transcription regulation</keyword>
<dbReference type="GO" id="GO:0006355">
    <property type="term" value="P:regulation of DNA-templated transcription"/>
    <property type="evidence" value="ECO:0007669"/>
    <property type="project" value="InterPro"/>
</dbReference>
<dbReference type="Proteomes" id="UP000006546">
    <property type="component" value="Chromosome"/>
</dbReference>
<dbReference type="GO" id="GO:0032993">
    <property type="term" value="C:protein-DNA complex"/>
    <property type="evidence" value="ECO:0007669"/>
    <property type="project" value="TreeGrafter"/>
</dbReference>
<dbReference type="InterPro" id="IPR011006">
    <property type="entry name" value="CheY-like_superfamily"/>
</dbReference>
<dbReference type="OrthoDB" id="341603at2"/>
<feature type="domain" description="OmpR/PhoB-type" evidence="9">
    <location>
        <begin position="132"/>
        <end position="230"/>
    </location>
</feature>
<dbReference type="KEGG" id="tbe:Trebr_1002"/>
<dbReference type="RefSeq" id="WP_013758156.1">
    <property type="nucleotide sequence ID" value="NC_015500.1"/>
</dbReference>
<dbReference type="InterPro" id="IPR001789">
    <property type="entry name" value="Sig_transdc_resp-reg_receiver"/>
</dbReference>
<evidence type="ECO:0000256" key="6">
    <source>
        <dbReference type="PROSITE-ProRule" id="PRU00169"/>
    </source>
</evidence>
<keyword evidence="5" id="KW-0804">Transcription</keyword>
<evidence type="ECO:0000256" key="7">
    <source>
        <dbReference type="PROSITE-ProRule" id="PRU01091"/>
    </source>
</evidence>
<dbReference type="InterPro" id="IPR039420">
    <property type="entry name" value="WalR-like"/>
</dbReference>
<dbReference type="GO" id="GO:0005829">
    <property type="term" value="C:cytosol"/>
    <property type="evidence" value="ECO:0007669"/>
    <property type="project" value="TreeGrafter"/>
</dbReference>
<dbReference type="InterPro" id="IPR001867">
    <property type="entry name" value="OmpR/PhoB-type_DNA-bd"/>
</dbReference>
<proteinExistence type="predicted"/>
<evidence type="ECO:0000259" key="9">
    <source>
        <dbReference type="PROSITE" id="PS51755"/>
    </source>
</evidence>